<keyword evidence="3 7" id="KW-0812">Transmembrane</keyword>
<dbReference type="InterPro" id="IPR020846">
    <property type="entry name" value="MFS_dom"/>
</dbReference>
<keyword evidence="4 7" id="KW-1133">Transmembrane helix</keyword>
<gene>
    <name evidence="9" type="ORF">A1O9_06340</name>
</gene>
<feature type="transmembrane region" description="Helical" evidence="7">
    <location>
        <begin position="403"/>
        <end position="423"/>
    </location>
</feature>
<evidence type="ECO:0000256" key="5">
    <source>
        <dbReference type="ARBA" id="ARBA00023136"/>
    </source>
</evidence>
<evidence type="ECO:0000313" key="9">
    <source>
        <dbReference type="EMBL" id="KEF58414.1"/>
    </source>
</evidence>
<dbReference type="PANTHER" id="PTHR43791:SF85">
    <property type="entry name" value="TRANSPORTER, PUTATIVE (AFU_ORTHOLOGUE AFUA_6G00710)-RELATED"/>
    <property type="match status" value="1"/>
</dbReference>
<sequence length="499" mass="55127">MGNTNTVKEEKVNLSEIEGSEHNADIPDEQSDTEWASFDKKLDFKLDCLVVPLVTMVYLLAFLDRANIGNARVAGLQTDLRLTDHQYQIAITVTYIPYVLAEIPSNLVIKKIGPRFYIPALCFVWGVVSTLQCLIQGYPGLLACRFFLGLAEGGLFPGIILYLSNFYRRKQLSLRIAMFWSAASLSGAFSGLLAAAIGNMDGVGGLRGWRWIFCLEGIFTVLFAVLVFILLPNDPSHVRFLTPAQATRCVERLKLDSSIMDHDKITVRQVLSVFVDPRIVLVWTASLASGVIIFGLAYFTPSIVRGMGYSPIRTQLMSVPPFAVAVVTTLCTAYLSDKYNARGFAMIVTYFLSLVGSIIFYVGRSVPVRYTGLFILLGGVYANVPCLVAWIPNNTAGHSRRATAIAMTCIVNNVGGIISTWIYPTKDAPYYLPAARAMLSLTVVGIVSTSLAMWLYARGNKQKADPTIREKRLRGLEGLSFDQQLSKLGDSHPDYKYML</sequence>
<protein>
    <recommendedName>
        <fullName evidence="8">Major facilitator superfamily (MFS) profile domain-containing protein</fullName>
    </recommendedName>
</protein>
<comment type="caution">
    <text evidence="9">The sequence shown here is derived from an EMBL/GenBank/DDBJ whole genome shotgun (WGS) entry which is preliminary data.</text>
</comment>
<evidence type="ECO:0000256" key="2">
    <source>
        <dbReference type="ARBA" id="ARBA00022448"/>
    </source>
</evidence>
<dbReference type="PROSITE" id="PS50850">
    <property type="entry name" value="MFS"/>
    <property type="match status" value="1"/>
</dbReference>
<dbReference type="InterPro" id="IPR036259">
    <property type="entry name" value="MFS_trans_sf"/>
</dbReference>
<name>A0A072PE96_9EURO</name>
<dbReference type="OrthoDB" id="4110098at2759"/>
<dbReference type="HOGENOM" id="CLU_001265_0_1_1"/>
<evidence type="ECO:0000256" key="3">
    <source>
        <dbReference type="ARBA" id="ARBA00022692"/>
    </source>
</evidence>
<feature type="transmembrane region" description="Helical" evidence="7">
    <location>
        <begin position="435"/>
        <end position="457"/>
    </location>
</feature>
<feature type="domain" description="Major facilitator superfamily (MFS) profile" evidence="8">
    <location>
        <begin position="50"/>
        <end position="460"/>
    </location>
</feature>
<feature type="transmembrane region" description="Helical" evidence="7">
    <location>
        <begin position="343"/>
        <end position="362"/>
    </location>
</feature>
<evidence type="ECO:0000256" key="1">
    <source>
        <dbReference type="ARBA" id="ARBA00004141"/>
    </source>
</evidence>
<dbReference type="SUPFAM" id="SSF103473">
    <property type="entry name" value="MFS general substrate transporter"/>
    <property type="match status" value="1"/>
</dbReference>
<keyword evidence="5 7" id="KW-0472">Membrane</keyword>
<feature type="transmembrane region" description="Helical" evidence="7">
    <location>
        <begin position="116"/>
        <end position="139"/>
    </location>
</feature>
<dbReference type="RefSeq" id="XP_013261004.1">
    <property type="nucleotide sequence ID" value="XM_013405550.1"/>
</dbReference>
<dbReference type="Pfam" id="PF07690">
    <property type="entry name" value="MFS_1"/>
    <property type="match status" value="1"/>
</dbReference>
<dbReference type="Proteomes" id="UP000027920">
    <property type="component" value="Unassembled WGS sequence"/>
</dbReference>
<comment type="subcellular location">
    <subcellularLocation>
        <location evidence="1">Membrane</location>
        <topology evidence="1">Multi-pass membrane protein</topology>
    </subcellularLocation>
</comment>
<evidence type="ECO:0000256" key="4">
    <source>
        <dbReference type="ARBA" id="ARBA00022989"/>
    </source>
</evidence>
<keyword evidence="2" id="KW-0813">Transport</keyword>
<dbReference type="GeneID" id="25281257"/>
<dbReference type="InterPro" id="IPR011701">
    <property type="entry name" value="MFS"/>
</dbReference>
<feature type="transmembrane region" description="Helical" evidence="7">
    <location>
        <begin position="319"/>
        <end position="336"/>
    </location>
</feature>
<proteinExistence type="predicted"/>
<dbReference type="FunFam" id="1.20.1250.20:FF:000013">
    <property type="entry name" value="MFS general substrate transporter"/>
    <property type="match status" value="1"/>
</dbReference>
<evidence type="ECO:0000256" key="7">
    <source>
        <dbReference type="SAM" id="Phobius"/>
    </source>
</evidence>
<feature type="transmembrane region" description="Helical" evidence="7">
    <location>
        <begin position="368"/>
        <end position="391"/>
    </location>
</feature>
<feature type="transmembrane region" description="Helical" evidence="7">
    <location>
        <begin position="279"/>
        <end position="299"/>
    </location>
</feature>
<feature type="transmembrane region" description="Helical" evidence="7">
    <location>
        <begin position="209"/>
        <end position="231"/>
    </location>
</feature>
<keyword evidence="10" id="KW-1185">Reference proteome</keyword>
<dbReference type="EMBL" id="AMGV01000004">
    <property type="protein sequence ID" value="KEF58414.1"/>
    <property type="molecule type" value="Genomic_DNA"/>
</dbReference>
<dbReference type="VEuPathDB" id="FungiDB:A1O9_06340"/>
<organism evidence="9 10">
    <name type="scientific">Exophiala aquamarina CBS 119918</name>
    <dbReference type="NCBI Taxonomy" id="1182545"/>
    <lineage>
        <taxon>Eukaryota</taxon>
        <taxon>Fungi</taxon>
        <taxon>Dikarya</taxon>
        <taxon>Ascomycota</taxon>
        <taxon>Pezizomycotina</taxon>
        <taxon>Eurotiomycetes</taxon>
        <taxon>Chaetothyriomycetidae</taxon>
        <taxon>Chaetothyriales</taxon>
        <taxon>Herpotrichiellaceae</taxon>
        <taxon>Exophiala</taxon>
    </lineage>
</organism>
<dbReference type="PANTHER" id="PTHR43791">
    <property type="entry name" value="PERMEASE-RELATED"/>
    <property type="match status" value="1"/>
</dbReference>
<feature type="transmembrane region" description="Helical" evidence="7">
    <location>
        <begin position="44"/>
        <end position="63"/>
    </location>
</feature>
<dbReference type="FunFam" id="1.20.1250.20:FF:000034">
    <property type="entry name" value="MFS general substrate transporter"/>
    <property type="match status" value="1"/>
</dbReference>
<accession>A0A072PE96</accession>
<dbReference type="AlphaFoldDB" id="A0A072PE96"/>
<reference evidence="9 10" key="1">
    <citation type="submission" date="2013-03" db="EMBL/GenBank/DDBJ databases">
        <title>The Genome Sequence of Exophiala aquamarina CBS 119918.</title>
        <authorList>
            <consortium name="The Broad Institute Genomics Platform"/>
            <person name="Cuomo C."/>
            <person name="de Hoog S."/>
            <person name="Gorbushina A."/>
            <person name="Walker B."/>
            <person name="Young S.K."/>
            <person name="Zeng Q."/>
            <person name="Gargeya S."/>
            <person name="Fitzgerald M."/>
            <person name="Haas B."/>
            <person name="Abouelleil A."/>
            <person name="Allen A.W."/>
            <person name="Alvarado L."/>
            <person name="Arachchi H.M."/>
            <person name="Berlin A.M."/>
            <person name="Chapman S.B."/>
            <person name="Gainer-Dewar J."/>
            <person name="Goldberg J."/>
            <person name="Griggs A."/>
            <person name="Gujja S."/>
            <person name="Hansen M."/>
            <person name="Howarth C."/>
            <person name="Imamovic A."/>
            <person name="Ireland A."/>
            <person name="Larimer J."/>
            <person name="McCowan C."/>
            <person name="Murphy C."/>
            <person name="Pearson M."/>
            <person name="Poon T.W."/>
            <person name="Priest M."/>
            <person name="Roberts A."/>
            <person name="Saif S."/>
            <person name="Shea T."/>
            <person name="Sisk P."/>
            <person name="Sykes S."/>
            <person name="Wortman J."/>
            <person name="Nusbaum C."/>
            <person name="Birren B."/>
        </authorList>
    </citation>
    <scope>NUCLEOTIDE SEQUENCE [LARGE SCALE GENOMIC DNA]</scope>
    <source>
        <strain evidence="9 10">CBS 119918</strain>
    </source>
</reference>
<feature type="transmembrane region" description="Helical" evidence="7">
    <location>
        <begin position="145"/>
        <end position="164"/>
    </location>
</feature>
<evidence type="ECO:0000313" key="10">
    <source>
        <dbReference type="Proteomes" id="UP000027920"/>
    </source>
</evidence>
<feature type="compositionally biased region" description="Basic and acidic residues" evidence="6">
    <location>
        <begin position="7"/>
        <end position="25"/>
    </location>
</feature>
<evidence type="ECO:0000256" key="6">
    <source>
        <dbReference type="SAM" id="MobiDB-lite"/>
    </source>
</evidence>
<dbReference type="GO" id="GO:0016020">
    <property type="term" value="C:membrane"/>
    <property type="evidence" value="ECO:0007669"/>
    <property type="project" value="UniProtKB-SubCell"/>
</dbReference>
<dbReference type="Gene3D" id="1.20.1250.20">
    <property type="entry name" value="MFS general substrate transporter like domains"/>
    <property type="match status" value="2"/>
</dbReference>
<evidence type="ECO:0000259" key="8">
    <source>
        <dbReference type="PROSITE" id="PS50850"/>
    </source>
</evidence>
<feature type="region of interest" description="Disordered" evidence="6">
    <location>
        <begin position="1"/>
        <end position="30"/>
    </location>
</feature>
<dbReference type="GO" id="GO:0022857">
    <property type="term" value="F:transmembrane transporter activity"/>
    <property type="evidence" value="ECO:0007669"/>
    <property type="project" value="InterPro"/>
</dbReference>
<feature type="transmembrane region" description="Helical" evidence="7">
    <location>
        <begin position="176"/>
        <end position="197"/>
    </location>
</feature>